<dbReference type="PANTHER" id="PTHR18901">
    <property type="entry name" value="2-DEOXYGLUCOSE-6-PHOSPHATE PHOSPHATASE 2"/>
    <property type="match status" value="1"/>
</dbReference>
<accession>A0A9D2R2Q2</accession>
<evidence type="ECO:0000313" key="1">
    <source>
        <dbReference type="EMBL" id="HJD32556.1"/>
    </source>
</evidence>
<dbReference type="SFLD" id="SFLDG01129">
    <property type="entry name" value="C1.5:_HAD__Beta-PGM__Phosphata"/>
    <property type="match status" value="1"/>
</dbReference>
<dbReference type="NCBIfam" id="TIGR01509">
    <property type="entry name" value="HAD-SF-IA-v3"/>
    <property type="match status" value="1"/>
</dbReference>
<dbReference type="InterPro" id="IPR023214">
    <property type="entry name" value="HAD_sf"/>
</dbReference>
<dbReference type="InterPro" id="IPR023198">
    <property type="entry name" value="PGP-like_dom2"/>
</dbReference>
<dbReference type="SFLD" id="SFLDS00003">
    <property type="entry name" value="Haloacid_Dehalogenase"/>
    <property type="match status" value="1"/>
</dbReference>
<sequence length="245" mass="27555">MMEAVIFDMDGVLFDTERLSISCWLETAQRMGLGDIRKGAYGCIGLNRTDSRIFIRSLYGDAFPYDEFRAENSALFQEKIERDGLPVKKGAGELLAWLKEKGVKTAVASSTNTQTVKSHMERAGFLPYFQEIIGGDMVEHSKPRPDIYLMACRRLGVEPQKAAAIEDSPNGIRSAHAAGMLPVMVPDMVEPTAEIEALLYRKCRDLVEVKNLFEQIFLSSNINKERNTAVRRRESSGLQTAWRQD</sequence>
<dbReference type="AlphaFoldDB" id="A0A9D2R2Q2"/>
<dbReference type="Pfam" id="PF00702">
    <property type="entry name" value="Hydrolase"/>
    <property type="match status" value="1"/>
</dbReference>
<evidence type="ECO:0000313" key="2">
    <source>
        <dbReference type="Proteomes" id="UP000823851"/>
    </source>
</evidence>
<dbReference type="EMBL" id="DWUW01000332">
    <property type="protein sequence ID" value="HJD32556.1"/>
    <property type="molecule type" value="Genomic_DNA"/>
</dbReference>
<dbReference type="SFLD" id="SFLDG01135">
    <property type="entry name" value="C1.5.6:_HAD__Beta-PGM__Phospha"/>
    <property type="match status" value="1"/>
</dbReference>
<gene>
    <name evidence="1" type="ORF">H9912_11560</name>
</gene>
<dbReference type="CDD" id="cd07505">
    <property type="entry name" value="HAD_BPGM-like"/>
    <property type="match status" value="1"/>
</dbReference>
<dbReference type="InterPro" id="IPR036412">
    <property type="entry name" value="HAD-like_sf"/>
</dbReference>
<dbReference type="SUPFAM" id="SSF56784">
    <property type="entry name" value="HAD-like"/>
    <property type="match status" value="1"/>
</dbReference>
<proteinExistence type="predicted"/>
<protein>
    <submittedName>
        <fullName evidence="1">HAD family phosphatase</fullName>
    </submittedName>
</protein>
<dbReference type="InterPro" id="IPR006439">
    <property type="entry name" value="HAD-SF_hydro_IA"/>
</dbReference>
<dbReference type="Gene3D" id="1.10.150.240">
    <property type="entry name" value="Putative phosphatase, domain 2"/>
    <property type="match status" value="1"/>
</dbReference>
<name>A0A9D2R2Q2_9FIRM</name>
<dbReference type="PRINTS" id="PR00413">
    <property type="entry name" value="HADHALOGNASE"/>
</dbReference>
<reference evidence="1" key="2">
    <citation type="submission" date="2021-04" db="EMBL/GenBank/DDBJ databases">
        <authorList>
            <person name="Gilroy R."/>
        </authorList>
    </citation>
    <scope>NUCLEOTIDE SEQUENCE</scope>
    <source>
        <strain evidence="1">ChiHjej8B7-25341</strain>
    </source>
</reference>
<dbReference type="Gene3D" id="3.40.50.1000">
    <property type="entry name" value="HAD superfamily/HAD-like"/>
    <property type="match status" value="1"/>
</dbReference>
<organism evidence="1 2">
    <name type="scientific">Candidatus Eisenbergiella stercorigallinarum</name>
    <dbReference type="NCBI Taxonomy" id="2838557"/>
    <lineage>
        <taxon>Bacteria</taxon>
        <taxon>Bacillati</taxon>
        <taxon>Bacillota</taxon>
        <taxon>Clostridia</taxon>
        <taxon>Lachnospirales</taxon>
        <taxon>Lachnospiraceae</taxon>
        <taxon>Eisenbergiella</taxon>
    </lineage>
</organism>
<dbReference type="Proteomes" id="UP000823851">
    <property type="component" value="Unassembled WGS sequence"/>
</dbReference>
<comment type="caution">
    <text evidence="1">The sequence shown here is derived from an EMBL/GenBank/DDBJ whole genome shotgun (WGS) entry which is preliminary data.</text>
</comment>
<reference evidence="1" key="1">
    <citation type="journal article" date="2021" name="PeerJ">
        <title>Extensive microbial diversity within the chicken gut microbiome revealed by metagenomics and culture.</title>
        <authorList>
            <person name="Gilroy R."/>
            <person name="Ravi A."/>
            <person name="Getino M."/>
            <person name="Pursley I."/>
            <person name="Horton D.L."/>
            <person name="Alikhan N.F."/>
            <person name="Baker D."/>
            <person name="Gharbi K."/>
            <person name="Hall N."/>
            <person name="Watson M."/>
            <person name="Adriaenssens E.M."/>
            <person name="Foster-Nyarko E."/>
            <person name="Jarju S."/>
            <person name="Secka A."/>
            <person name="Antonio M."/>
            <person name="Oren A."/>
            <person name="Chaudhuri R.R."/>
            <person name="La Ragione R."/>
            <person name="Hildebrand F."/>
            <person name="Pallen M.J."/>
        </authorList>
    </citation>
    <scope>NUCLEOTIDE SEQUENCE</scope>
    <source>
        <strain evidence="1">ChiHjej8B7-25341</strain>
    </source>
</reference>
<dbReference type="PANTHER" id="PTHR18901:SF38">
    <property type="entry name" value="PSEUDOURIDINE-5'-PHOSPHATASE"/>
    <property type="match status" value="1"/>
</dbReference>